<gene>
    <name evidence="2" type="ORF">NCTC5386_00521</name>
</gene>
<evidence type="ECO:0000313" key="3">
    <source>
        <dbReference type="Proteomes" id="UP000394068"/>
    </source>
</evidence>
<dbReference type="Proteomes" id="UP000394068">
    <property type="component" value="Unassembled WGS sequence"/>
</dbReference>
<dbReference type="SUPFAM" id="SSF52540">
    <property type="entry name" value="P-loop containing nucleoside triphosphate hydrolases"/>
    <property type="match status" value="1"/>
</dbReference>
<dbReference type="Gene3D" id="3.40.50.300">
    <property type="entry name" value="P-loop containing nucleotide triphosphate hydrolases"/>
    <property type="match status" value="1"/>
</dbReference>
<proteinExistence type="predicted"/>
<evidence type="ECO:0000259" key="1">
    <source>
        <dbReference type="Pfam" id="PF13166"/>
    </source>
</evidence>
<dbReference type="Pfam" id="PF13166">
    <property type="entry name" value="AAA_13"/>
    <property type="match status" value="1"/>
</dbReference>
<protein>
    <submittedName>
        <fullName evidence="2">Uncharacterized protein conserved in bacteria</fullName>
    </submittedName>
</protein>
<dbReference type="RefSeq" id="WP_077322847.1">
    <property type="nucleotide sequence ID" value="NZ_CABEHT010000001.1"/>
</dbReference>
<name>A0A4U9XJP0_9STRE</name>
<dbReference type="InterPro" id="IPR027417">
    <property type="entry name" value="P-loop_NTPase"/>
</dbReference>
<feature type="domain" description="Protein CR006 P-loop" evidence="1">
    <location>
        <begin position="11"/>
        <end position="267"/>
    </location>
</feature>
<sequence length="282" mass="33102">MYFERTKLINLSVDETIAAESINKCLKSIGNQSFSLNLVKSNQKGQYAINDLNGNRRSVSTLSTGEKNIVGFLWFITDLANTKKNSEKNRIIVFDDPMNSNDDNTQYLIIMKLQHLLKNLGSEDQIFILTHNIHFYLNCRYKWWNGSKRANYSKSTIHLYKAGQKTQYNFISSSEDDLHTSYSLLWKKLKWLYSRHKPEYMLNPIRRILENFINFNNLSSEEFYKDNLEAEKLFNVNSHSAFDFESFSSDPNGKSEDEIIEILKNIFIDNNAENHFIVNWEK</sequence>
<dbReference type="InterPro" id="IPR026866">
    <property type="entry name" value="CR006_AAA"/>
</dbReference>
<organism evidence="2 3">
    <name type="scientific">Streptococcus pseudoporcinus</name>
    <dbReference type="NCBI Taxonomy" id="361101"/>
    <lineage>
        <taxon>Bacteria</taxon>
        <taxon>Bacillati</taxon>
        <taxon>Bacillota</taxon>
        <taxon>Bacilli</taxon>
        <taxon>Lactobacillales</taxon>
        <taxon>Streptococcaceae</taxon>
        <taxon>Streptococcus</taxon>
    </lineage>
</organism>
<evidence type="ECO:0000313" key="2">
    <source>
        <dbReference type="EMBL" id="VTS12688.1"/>
    </source>
</evidence>
<accession>A0A4U9XJP0</accession>
<reference evidence="2 3" key="1">
    <citation type="submission" date="2019-05" db="EMBL/GenBank/DDBJ databases">
        <authorList>
            <consortium name="Pathogen Informatics"/>
        </authorList>
    </citation>
    <scope>NUCLEOTIDE SEQUENCE [LARGE SCALE GENOMIC DNA]</scope>
    <source>
        <strain evidence="2 3">NCTC5386</strain>
    </source>
</reference>
<dbReference type="AlphaFoldDB" id="A0A4U9XJP0"/>
<dbReference type="EMBL" id="CABEHT010000001">
    <property type="protein sequence ID" value="VTS12688.1"/>
    <property type="molecule type" value="Genomic_DNA"/>
</dbReference>